<evidence type="ECO:0000313" key="2">
    <source>
        <dbReference type="RefSeq" id="XP_031566887.1"/>
    </source>
</evidence>
<dbReference type="InterPro" id="IPR037013">
    <property type="entry name" value="GSH-S_sub-bd_sf"/>
</dbReference>
<dbReference type="InterPro" id="IPR014709">
    <property type="entry name" value="Glutathione_synthase_C_euk"/>
</dbReference>
<dbReference type="UniPathway" id="UPA00142">
    <property type="reaction ID" value="UER00210"/>
</dbReference>
<dbReference type="GeneID" id="116301863"/>
<organism evidence="1 2">
    <name type="scientific">Actinia tenebrosa</name>
    <name type="common">Australian red waratah sea anemone</name>
    <dbReference type="NCBI Taxonomy" id="6105"/>
    <lineage>
        <taxon>Eukaryota</taxon>
        <taxon>Metazoa</taxon>
        <taxon>Cnidaria</taxon>
        <taxon>Anthozoa</taxon>
        <taxon>Hexacorallia</taxon>
        <taxon>Actiniaria</taxon>
        <taxon>Actiniidae</taxon>
        <taxon>Actinia</taxon>
    </lineage>
</organism>
<dbReference type="InterPro" id="IPR005615">
    <property type="entry name" value="Glutathione_synthase"/>
</dbReference>
<evidence type="ECO:0000313" key="1">
    <source>
        <dbReference type="Proteomes" id="UP000515163"/>
    </source>
</evidence>
<proteinExistence type="predicted"/>
<dbReference type="KEGG" id="aten:116301863"/>
<gene>
    <name evidence="2" type="primary">LOC116301863</name>
</gene>
<dbReference type="Proteomes" id="UP000515163">
    <property type="component" value="Unplaced"/>
</dbReference>
<dbReference type="GO" id="GO:0043295">
    <property type="term" value="F:glutathione binding"/>
    <property type="evidence" value="ECO:0007669"/>
    <property type="project" value="TreeGrafter"/>
</dbReference>
<dbReference type="Gene3D" id="1.10.1080.10">
    <property type="entry name" value="Glutathione Synthetase, Chain A, domain 3"/>
    <property type="match status" value="1"/>
</dbReference>
<dbReference type="Gene3D" id="3.40.50.1760">
    <property type="entry name" value="Glutathione synthase, substrate-binding domain superfamily, eukaryotic"/>
    <property type="match status" value="1"/>
</dbReference>
<dbReference type="Pfam" id="PF03917">
    <property type="entry name" value="GSH_synth_ATP"/>
    <property type="match status" value="1"/>
</dbReference>
<dbReference type="Gene3D" id="3.30.1490.50">
    <property type="match status" value="1"/>
</dbReference>
<dbReference type="GO" id="GO:0005524">
    <property type="term" value="F:ATP binding"/>
    <property type="evidence" value="ECO:0007669"/>
    <property type="project" value="InterPro"/>
</dbReference>
<accession>A0A6P8IJH2</accession>
<dbReference type="PANTHER" id="PTHR11130">
    <property type="entry name" value="GLUTATHIONE SYNTHETASE"/>
    <property type="match status" value="1"/>
</dbReference>
<dbReference type="AlphaFoldDB" id="A0A6P8IJH2"/>
<dbReference type="SUPFAM" id="SSF56059">
    <property type="entry name" value="Glutathione synthetase ATP-binding domain-like"/>
    <property type="match status" value="1"/>
</dbReference>
<protein>
    <submittedName>
        <fullName evidence="2">Glutathione synthetase-like</fullName>
    </submittedName>
</protein>
<dbReference type="InterPro" id="IPR014042">
    <property type="entry name" value="Glutathione_synthase_a-hlx"/>
</dbReference>
<reference evidence="2" key="1">
    <citation type="submission" date="2025-08" db="UniProtKB">
        <authorList>
            <consortium name="RefSeq"/>
        </authorList>
    </citation>
    <scope>IDENTIFICATION</scope>
    <source>
        <tissue evidence="2">Tentacle</tissue>
    </source>
</reference>
<dbReference type="GO" id="GO:0005829">
    <property type="term" value="C:cytosol"/>
    <property type="evidence" value="ECO:0007669"/>
    <property type="project" value="TreeGrafter"/>
</dbReference>
<dbReference type="PANTHER" id="PTHR11130:SF0">
    <property type="entry name" value="GLUTATHIONE SYNTHETASE"/>
    <property type="match status" value="1"/>
</dbReference>
<dbReference type="GO" id="GO:0004363">
    <property type="term" value="F:glutathione synthase activity"/>
    <property type="evidence" value="ECO:0007669"/>
    <property type="project" value="InterPro"/>
</dbReference>
<sequence length="147" mass="16619">MIKRSLLELHERAKPDDNKKLIIDGCEVAVVYYRSGYTPNDYPTEDVWATRLLVERSLAIKCPTAALHLLTTKKMQQVLAKPGVLERFISDEGSLQRIRKTFTGLYTLDEGIEGDQNVEMALQDPRKYVLKPQREGGGKKCSSLPVL</sequence>
<dbReference type="InParanoid" id="A0A6P8IJH2"/>
<name>A0A6P8IJH2_ACTTE</name>
<keyword evidence="1" id="KW-1185">Reference proteome</keyword>
<dbReference type="OrthoDB" id="2020073at2759"/>
<dbReference type="RefSeq" id="XP_031566887.1">
    <property type="nucleotide sequence ID" value="XM_031711027.1"/>
</dbReference>